<dbReference type="PROSITE" id="PS50835">
    <property type="entry name" value="IG_LIKE"/>
    <property type="match status" value="1"/>
</dbReference>
<accession>A0A9J8B705</accession>
<dbReference type="PANTHER" id="PTHR23266">
    <property type="entry name" value="IMMUNOGLOBULIN HEAVY CHAIN"/>
    <property type="match status" value="1"/>
</dbReference>
<dbReference type="GO" id="GO:0002250">
    <property type="term" value="P:adaptive immune response"/>
    <property type="evidence" value="ECO:0007669"/>
    <property type="project" value="UniProtKB-KW"/>
</dbReference>
<dbReference type="Proteomes" id="UP001108240">
    <property type="component" value="Unplaced"/>
</dbReference>
<name>A0A9J8B705_CYPCA</name>
<evidence type="ECO:0000313" key="5">
    <source>
        <dbReference type="Ensembl" id="ENSCCRP00000152428.1"/>
    </source>
</evidence>
<dbReference type="Gene3D" id="2.60.40.10">
    <property type="entry name" value="Immunoglobulins"/>
    <property type="match status" value="1"/>
</dbReference>
<evidence type="ECO:0000256" key="1">
    <source>
        <dbReference type="ARBA" id="ARBA00022859"/>
    </source>
</evidence>
<dbReference type="InterPro" id="IPR036179">
    <property type="entry name" value="Ig-like_dom_sf"/>
</dbReference>
<dbReference type="Ensembl" id="ENSCCRT00000131827.1">
    <property type="protein sequence ID" value="ENSCCRP00000152428.1"/>
    <property type="gene ID" value="ENSCCRG00000057632.1"/>
</dbReference>
<keyword evidence="6" id="KW-1185">Reference proteome</keyword>
<dbReference type="AlphaFoldDB" id="A0A9J8B705"/>
<dbReference type="InterPro" id="IPR050199">
    <property type="entry name" value="IgHV"/>
</dbReference>
<reference evidence="5" key="2">
    <citation type="submission" date="2025-09" db="UniProtKB">
        <authorList>
            <consortium name="Ensembl"/>
        </authorList>
    </citation>
    <scope>IDENTIFICATION</scope>
</reference>
<dbReference type="InterPro" id="IPR013783">
    <property type="entry name" value="Ig-like_fold"/>
</dbReference>
<feature type="domain" description="Ig-like" evidence="4">
    <location>
        <begin position="1"/>
        <end position="74"/>
    </location>
</feature>
<evidence type="ECO:0000313" key="6">
    <source>
        <dbReference type="Proteomes" id="UP001108240"/>
    </source>
</evidence>
<dbReference type="SMART" id="SM00406">
    <property type="entry name" value="IGv"/>
    <property type="match status" value="1"/>
</dbReference>
<dbReference type="InterPro" id="IPR013106">
    <property type="entry name" value="Ig_V-set"/>
</dbReference>
<protein>
    <recommendedName>
        <fullName evidence="4">Ig-like domain-containing protein</fullName>
    </recommendedName>
</protein>
<dbReference type="GO" id="GO:0019814">
    <property type="term" value="C:immunoglobulin complex"/>
    <property type="evidence" value="ECO:0007669"/>
    <property type="project" value="UniProtKB-KW"/>
</dbReference>
<keyword evidence="2" id="KW-1064">Adaptive immunity</keyword>
<dbReference type="InterPro" id="IPR007110">
    <property type="entry name" value="Ig-like_dom"/>
</dbReference>
<keyword evidence="1" id="KW-0391">Immunity</keyword>
<keyword evidence="3" id="KW-1280">Immunoglobulin</keyword>
<reference evidence="5" key="1">
    <citation type="submission" date="2025-08" db="UniProtKB">
        <authorList>
            <consortium name="Ensembl"/>
        </authorList>
    </citation>
    <scope>IDENTIFICATION</scope>
</reference>
<proteinExistence type="predicted"/>
<organism evidence="5 6">
    <name type="scientific">Cyprinus carpio carpio</name>
    <dbReference type="NCBI Taxonomy" id="630221"/>
    <lineage>
        <taxon>Eukaryota</taxon>
        <taxon>Metazoa</taxon>
        <taxon>Chordata</taxon>
        <taxon>Craniata</taxon>
        <taxon>Vertebrata</taxon>
        <taxon>Euteleostomi</taxon>
        <taxon>Actinopterygii</taxon>
        <taxon>Neopterygii</taxon>
        <taxon>Teleostei</taxon>
        <taxon>Ostariophysi</taxon>
        <taxon>Cypriniformes</taxon>
        <taxon>Cyprinidae</taxon>
        <taxon>Cyprininae</taxon>
        <taxon>Cyprinus</taxon>
    </lineage>
</organism>
<evidence type="ECO:0000259" key="4">
    <source>
        <dbReference type="PROSITE" id="PS50835"/>
    </source>
</evidence>
<evidence type="ECO:0000256" key="3">
    <source>
        <dbReference type="ARBA" id="ARBA00043265"/>
    </source>
</evidence>
<evidence type="ECO:0000256" key="2">
    <source>
        <dbReference type="ARBA" id="ARBA00023130"/>
    </source>
</evidence>
<dbReference type="GeneTree" id="ENSGT00990000213744"/>
<sequence length="111" mass="12677">MKPGKSHKLTCTASGFDIAGSWMAGIRQKSGNDLELVIKPGGSHRLTCTVHGRFTISRDNRQHLQTEDTAVYYCARRPLYMNYYKHPLHVSTKIQINLIHNYITHVLILQI</sequence>
<dbReference type="SUPFAM" id="SSF48726">
    <property type="entry name" value="Immunoglobulin"/>
    <property type="match status" value="1"/>
</dbReference>
<dbReference type="GO" id="GO:0005576">
    <property type="term" value="C:extracellular region"/>
    <property type="evidence" value="ECO:0007669"/>
    <property type="project" value="UniProtKB-ARBA"/>
</dbReference>